<proteinExistence type="predicted"/>
<dbReference type="GO" id="GO:0016740">
    <property type="term" value="F:transferase activity"/>
    <property type="evidence" value="ECO:0007669"/>
    <property type="project" value="UniProtKB-KW"/>
</dbReference>
<reference evidence="3 4" key="1">
    <citation type="submission" date="2018-06" db="EMBL/GenBank/DDBJ databases">
        <title>Lujinxingia sediminis gen. nov. sp. nov., a new facultative anaerobic member of the class Deltaproteobacteria, and proposal of Lujinxingaceae fam. nov.</title>
        <authorList>
            <person name="Guo L.-Y."/>
            <person name="Li C.-M."/>
            <person name="Wang S."/>
            <person name="Du Z.-J."/>
        </authorList>
    </citation>
    <scope>NUCLEOTIDE SEQUENCE [LARGE SCALE GENOMIC DNA]</scope>
    <source>
        <strain evidence="3 4">FA350</strain>
    </source>
</reference>
<sequence length="270" mass="29195">MVEAPRARALIAQGSVTVLDSRGKVQWLKGHVPGAQRVSWDDFTRADKRETRGILKSAGELTQALQALGVSASRPVLVVGNPPDNWGEDGRIVWMLRTLGHPKVAMVDGGQKALEKAGLKAVHSPGAEDAKKGDFVAKKPNHLNIDRQALKARLGQADFVALDTREAREFAGKTPYGESRGGHVAGAKHLHYEELFAADGRLLPPATIKAKLAKLGIEPTTEVAAYCTGGVRSAWMVVILQHLGYANARNYAGSMWEWSAQDAAEYPLHK</sequence>
<evidence type="ECO:0000313" key="4">
    <source>
        <dbReference type="Proteomes" id="UP000249799"/>
    </source>
</evidence>
<dbReference type="SMART" id="SM00450">
    <property type="entry name" value="RHOD"/>
    <property type="match status" value="2"/>
</dbReference>
<dbReference type="PANTHER" id="PTHR43855">
    <property type="entry name" value="THIOSULFATE SULFURTRANSFERASE"/>
    <property type="match status" value="1"/>
</dbReference>
<name>A0A2Z4FQR9_9DELT</name>
<evidence type="ECO:0000259" key="2">
    <source>
        <dbReference type="PROSITE" id="PS50206"/>
    </source>
</evidence>
<keyword evidence="3" id="KW-0808">Transferase</keyword>
<dbReference type="PROSITE" id="PS50206">
    <property type="entry name" value="RHODANESE_3"/>
    <property type="match status" value="2"/>
</dbReference>
<dbReference type="Proteomes" id="UP000249799">
    <property type="component" value="Chromosome"/>
</dbReference>
<dbReference type="Gene3D" id="3.40.250.10">
    <property type="entry name" value="Rhodanese-like domain"/>
    <property type="match status" value="2"/>
</dbReference>
<dbReference type="PANTHER" id="PTHR43855:SF1">
    <property type="entry name" value="THIOSULFATE SULFURTRANSFERASE"/>
    <property type="match status" value="1"/>
</dbReference>
<dbReference type="EMBL" id="CP030032">
    <property type="protein sequence ID" value="AWV91349.1"/>
    <property type="molecule type" value="Genomic_DNA"/>
</dbReference>
<keyword evidence="1" id="KW-0677">Repeat</keyword>
<protein>
    <submittedName>
        <fullName evidence="3">Sulfurtransferase</fullName>
    </submittedName>
</protein>
<dbReference type="Pfam" id="PF00581">
    <property type="entry name" value="Rhodanese"/>
    <property type="match status" value="2"/>
</dbReference>
<dbReference type="OrthoDB" id="9781034at2"/>
<evidence type="ECO:0000256" key="1">
    <source>
        <dbReference type="ARBA" id="ARBA00022737"/>
    </source>
</evidence>
<dbReference type="KEGG" id="bsed:DN745_03870"/>
<dbReference type="CDD" id="cd01449">
    <property type="entry name" value="TST_Repeat_2"/>
    <property type="match status" value="1"/>
</dbReference>
<dbReference type="InterPro" id="IPR036873">
    <property type="entry name" value="Rhodanese-like_dom_sf"/>
</dbReference>
<dbReference type="AlphaFoldDB" id="A0A2Z4FQR9"/>
<feature type="domain" description="Rhodanese" evidence="2">
    <location>
        <begin position="155"/>
        <end position="267"/>
    </location>
</feature>
<gene>
    <name evidence="3" type="ORF">DN745_03870</name>
</gene>
<dbReference type="SUPFAM" id="SSF52821">
    <property type="entry name" value="Rhodanese/Cell cycle control phosphatase"/>
    <property type="match status" value="2"/>
</dbReference>
<dbReference type="InterPro" id="IPR001763">
    <property type="entry name" value="Rhodanese-like_dom"/>
</dbReference>
<accession>A0A2Z4FQR9</accession>
<organism evidence="3 4">
    <name type="scientific">Bradymonas sediminis</name>
    <dbReference type="NCBI Taxonomy" id="1548548"/>
    <lineage>
        <taxon>Bacteria</taxon>
        <taxon>Deltaproteobacteria</taxon>
        <taxon>Bradymonadales</taxon>
        <taxon>Bradymonadaceae</taxon>
        <taxon>Bradymonas</taxon>
    </lineage>
</organism>
<evidence type="ECO:0000313" key="3">
    <source>
        <dbReference type="EMBL" id="AWV91349.1"/>
    </source>
</evidence>
<keyword evidence="4" id="KW-1185">Reference proteome</keyword>
<feature type="domain" description="Rhodanese" evidence="2">
    <location>
        <begin position="12"/>
        <end position="123"/>
    </location>
</feature>
<dbReference type="InterPro" id="IPR051126">
    <property type="entry name" value="Thiosulfate_sulfurtransferase"/>
</dbReference>